<dbReference type="Gene3D" id="3.40.50.150">
    <property type="entry name" value="Vaccinia Virus protein VP39"/>
    <property type="match status" value="1"/>
</dbReference>
<evidence type="ECO:0000256" key="2">
    <source>
        <dbReference type="ARBA" id="ARBA00022679"/>
    </source>
</evidence>
<dbReference type="GO" id="GO:0032259">
    <property type="term" value="P:methylation"/>
    <property type="evidence" value="ECO:0007669"/>
    <property type="project" value="UniProtKB-KW"/>
</dbReference>
<dbReference type="CDD" id="cd02440">
    <property type="entry name" value="AdoMet_MTases"/>
    <property type="match status" value="1"/>
</dbReference>
<accession>A0A6C7E9D0</accession>
<feature type="domain" description="DNA methylase adenine-specific" evidence="5">
    <location>
        <begin position="3"/>
        <end position="175"/>
    </location>
</feature>
<dbReference type="InterPro" id="IPR029063">
    <property type="entry name" value="SAM-dependent_MTases_sf"/>
</dbReference>
<dbReference type="PANTHER" id="PTHR33841:SF5">
    <property type="entry name" value="DNA METHYLASE (MODIFICATION METHYLASE) (METHYLTRANSFERASE)-RELATED"/>
    <property type="match status" value="1"/>
</dbReference>
<evidence type="ECO:0000313" key="7">
    <source>
        <dbReference type="Proteomes" id="UP000011863"/>
    </source>
</evidence>
<evidence type="ECO:0000259" key="5">
    <source>
        <dbReference type="Pfam" id="PF02384"/>
    </source>
</evidence>
<dbReference type="RefSeq" id="WP_015439904.1">
    <property type="nucleotide sequence ID" value="NC_020520.1"/>
</dbReference>
<keyword evidence="2" id="KW-0808">Transferase</keyword>
<evidence type="ECO:0000256" key="4">
    <source>
        <dbReference type="ARBA" id="ARBA00022747"/>
    </source>
</evidence>
<keyword evidence="1" id="KW-0489">Methyltransferase</keyword>
<proteinExistence type="predicted"/>
<keyword evidence="4" id="KW-0680">Restriction system</keyword>
<dbReference type="InterPro" id="IPR050953">
    <property type="entry name" value="N4_N6_ade-DNA_methylase"/>
</dbReference>
<dbReference type="KEGG" id="aym:YM304_03420"/>
<dbReference type="PROSITE" id="PS00092">
    <property type="entry name" value="N6_MTASE"/>
    <property type="match status" value="1"/>
</dbReference>
<gene>
    <name evidence="6" type="ORF">YM304_03420</name>
</gene>
<organism evidence="6 7">
    <name type="scientific">Ilumatobacter coccineus (strain NBRC 103263 / KCTC 29153 / YM16-304)</name>
    <dbReference type="NCBI Taxonomy" id="1313172"/>
    <lineage>
        <taxon>Bacteria</taxon>
        <taxon>Bacillati</taxon>
        <taxon>Actinomycetota</taxon>
        <taxon>Acidimicrobiia</taxon>
        <taxon>Acidimicrobiales</taxon>
        <taxon>Ilumatobacteraceae</taxon>
        <taxon>Ilumatobacter</taxon>
    </lineage>
</organism>
<dbReference type="PANTHER" id="PTHR33841">
    <property type="entry name" value="DNA METHYLTRANSFERASE YEEA-RELATED"/>
    <property type="match status" value="1"/>
</dbReference>
<keyword evidence="3" id="KW-0949">S-adenosyl-L-methionine</keyword>
<dbReference type="GO" id="GO:0003677">
    <property type="term" value="F:DNA binding"/>
    <property type="evidence" value="ECO:0007669"/>
    <property type="project" value="InterPro"/>
</dbReference>
<reference evidence="6 7" key="1">
    <citation type="journal article" date="2013" name="Int. J. Syst. Evol. Microbiol.">
        <title>Ilumatobacter nonamiense sp. nov. and Ilumatobacter coccineum sp. nov., isolated from seashore sand.</title>
        <authorList>
            <person name="Matsumoto A."/>
            <person name="Kasai H."/>
            <person name="Matsuo Y."/>
            <person name="Shizuri Y."/>
            <person name="Ichikawa N."/>
            <person name="Fujita N."/>
            <person name="Omura S."/>
            <person name="Takahashi Y."/>
        </authorList>
    </citation>
    <scope>NUCLEOTIDE SEQUENCE [LARGE SCALE GENOMIC DNA]</scope>
    <source>
        <strain evidence="7">NBRC 103263 / KCTC 29153 / YM16-304</strain>
    </source>
</reference>
<dbReference type="Pfam" id="PF02384">
    <property type="entry name" value="N6_Mtase"/>
    <property type="match status" value="1"/>
</dbReference>
<dbReference type="GO" id="GO:0009307">
    <property type="term" value="P:DNA restriction-modification system"/>
    <property type="evidence" value="ECO:0007669"/>
    <property type="project" value="UniProtKB-KW"/>
</dbReference>
<name>A0A6C7E9D0_ILUCY</name>
<evidence type="ECO:0000313" key="6">
    <source>
        <dbReference type="EMBL" id="BAN00656.1"/>
    </source>
</evidence>
<dbReference type="Proteomes" id="UP000011863">
    <property type="component" value="Chromosome"/>
</dbReference>
<dbReference type="GO" id="GO:0008170">
    <property type="term" value="F:N-methyltransferase activity"/>
    <property type="evidence" value="ECO:0007669"/>
    <property type="project" value="InterPro"/>
</dbReference>
<dbReference type="InterPro" id="IPR003356">
    <property type="entry name" value="DNA_methylase_A-5"/>
</dbReference>
<dbReference type="EMBL" id="AP012057">
    <property type="protein sequence ID" value="BAN00656.1"/>
    <property type="molecule type" value="Genomic_DNA"/>
</dbReference>
<dbReference type="AlphaFoldDB" id="A0A6C7E9D0"/>
<keyword evidence="7" id="KW-1185">Reference proteome</keyword>
<dbReference type="SUPFAM" id="SSF53335">
    <property type="entry name" value="S-adenosyl-L-methionine-dependent methyltransferases"/>
    <property type="match status" value="1"/>
</dbReference>
<evidence type="ECO:0000256" key="1">
    <source>
        <dbReference type="ARBA" id="ARBA00022603"/>
    </source>
</evidence>
<dbReference type="PRINTS" id="PR00507">
    <property type="entry name" value="N12N6MTFRASE"/>
</dbReference>
<sequence length="462" mass="49126">MAISEQKRRGAWYTPDALVELVVDAVVDRAFVDGCAERSVRVVDPACGDGRFLAAAAARVEALGGRSELVGVDSDEGAIEEARRVLGGDARLVHADALGDRGPAGLGPFDLVIGNPPYLSQMASSTTRGQASRHGGGPYADAAVEFVALGAAIVRPDGGRLAYVLPQSILSARDAKPVRERVDARASMFWSSWTGERDFEAQVLTCALAFEFGRPDERAGSSWSHVVTARAGVPPVPDAMSVSVETLGDRAWLNANFRDEYYGMIPAVGDHESGPPLVTSGLIDPGRSLWGERPVRFAKQRFDAPRIDVSALDERMQRWASRRLVPKVLVANQTPIIEAVCDAEGAWLPGVPVVSVYPEHADAETAWQIAAVLTSPAASAWAWHERGGSGLSANTIRVGPVMLAALPWPSGGLDAAVAALRAGDVVACGRLIGEAYGVGAEEAAELDAWWLPIVQRIDERSR</sequence>
<dbReference type="InterPro" id="IPR002052">
    <property type="entry name" value="DNA_methylase_N6_adenine_CS"/>
</dbReference>
<dbReference type="GO" id="GO:0009007">
    <property type="term" value="F:site-specific DNA-methyltransferase (adenine-specific) activity"/>
    <property type="evidence" value="ECO:0007669"/>
    <property type="project" value="UniProtKB-EC"/>
</dbReference>
<evidence type="ECO:0000256" key="3">
    <source>
        <dbReference type="ARBA" id="ARBA00022691"/>
    </source>
</evidence>
<protein>
    <recommendedName>
        <fullName evidence="5">DNA methylase adenine-specific domain-containing protein</fullName>
    </recommendedName>
</protein>